<dbReference type="OrthoDB" id="10003951at2"/>
<evidence type="ECO:0000313" key="2">
    <source>
        <dbReference type="EMBL" id="EOI01922.1"/>
    </source>
</evidence>
<dbReference type="EMBL" id="ASWB01000001">
    <property type="protein sequence ID" value="EOT73543.1"/>
    <property type="molecule type" value="Genomic_DNA"/>
</dbReference>
<keyword evidence="1" id="KW-0812">Transmembrane</keyword>
<gene>
    <name evidence="3" type="ORF">I586_00536</name>
    <name evidence="2" type="ORF">UAY_01331</name>
</gene>
<keyword evidence="1" id="KW-1133">Transmembrane helix</keyword>
<dbReference type="Proteomes" id="UP000013781">
    <property type="component" value="Unassembled WGS sequence"/>
</dbReference>
<accession>R2TP52</accession>
<sequence length="148" mass="17539">MKNKYSLLTRNNKIIAWIIVIIVSLIVSFCLNRHYLQAKMFGRWTVIDSEINYGLEKAPKSITISSYKLNLGNKVIPIKYTSKSTRSTFKRLDEKNEIYYFFKQDSSDDNYRYMLIFNKEDTEKMQLLSFENSGDDGQINWFSLERSE</sequence>
<evidence type="ECO:0000313" key="4">
    <source>
        <dbReference type="Proteomes" id="UP000013781"/>
    </source>
</evidence>
<dbReference type="Proteomes" id="UP000014157">
    <property type="component" value="Unassembled WGS sequence"/>
</dbReference>
<reference evidence="3 5" key="2">
    <citation type="submission" date="2013-03" db="EMBL/GenBank/DDBJ databases">
        <title>The Genome Sequence of Enterococcus moraviensis BAA-383 (PacBio/Illumina hybrid assembly).</title>
        <authorList>
            <consortium name="The Broad Institute Genomics Platform"/>
            <consortium name="The Broad Institute Genome Sequencing Center for Infectious Disease"/>
            <person name="Earl A."/>
            <person name="Russ C."/>
            <person name="Gilmore M."/>
            <person name="Surin D."/>
            <person name="Walker B."/>
            <person name="Young S."/>
            <person name="Zeng Q."/>
            <person name="Gargeya S."/>
            <person name="Fitzgerald M."/>
            <person name="Haas B."/>
            <person name="Abouelleil A."/>
            <person name="Allen A.W."/>
            <person name="Alvarado L."/>
            <person name="Arachchi H.M."/>
            <person name="Berlin A.M."/>
            <person name="Chapman S.B."/>
            <person name="Gainer-Dewar J."/>
            <person name="Goldberg J."/>
            <person name="Griggs A."/>
            <person name="Gujja S."/>
            <person name="Hansen M."/>
            <person name="Howarth C."/>
            <person name="Imamovic A."/>
            <person name="Ireland A."/>
            <person name="Larimer J."/>
            <person name="McCowan C."/>
            <person name="Murphy C."/>
            <person name="Pearson M."/>
            <person name="Poon T.W."/>
            <person name="Priest M."/>
            <person name="Roberts A."/>
            <person name="Saif S."/>
            <person name="Shea T."/>
            <person name="Sisk P."/>
            <person name="Sykes S."/>
            <person name="Wortman J."/>
            <person name="Nusbaum C."/>
            <person name="Birren B."/>
        </authorList>
    </citation>
    <scope>NUCLEOTIDE SEQUENCE [LARGE SCALE GENOMIC DNA]</scope>
    <source>
        <strain evidence="3 5">ATCC BAA-383</strain>
    </source>
</reference>
<dbReference type="AlphaFoldDB" id="R2TP52"/>
<keyword evidence="5" id="KW-1185">Reference proteome</keyword>
<organism evidence="2 4">
    <name type="scientific">Enterococcus moraviensis ATCC BAA-383</name>
    <dbReference type="NCBI Taxonomy" id="1158609"/>
    <lineage>
        <taxon>Bacteria</taxon>
        <taxon>Bacillati</taxon>
        <taxon>Bacillota</taxon>
        <taxon>Bacilli</taxon>
        <taxon>Lactobacillales</taxon>
        <taxon>Enterococcaceae</taxon>
        <taxon>Enterococcus</taxon>
    </lineage>
</organism>
<feature type="transmembrane region" description="Helical" evidence="1">
    <location>
        <begin position="14"/>
        <end position="31"/>
    </location>
</feature>
<dbReference type="EMBL" id="AJAS01000013">
    <property type="protein sequence ID" value="EOI01922.1"/>
    <property type="molecule type" value="Genomic_DNA"/>
</dbReference>
<keyword evidence="1" id="KW-0472">Membrane</keyword>
<dbReference type="HOGENOM" id="CLU_1756002_0_0_9"/>
<dbReference type="STRING" id="155617.RV09_GL000502"/>
<reference evidence="2 4" key="1">
    <citation type="submission" date="2013-02" db="EMBL/GenBank/DDBJ databases">
        <title>The Genome Sequence of Enterococcus moraviensis BAA-383.</title>
        <authorList>
            <consortium name="The Broad Institute Genome Sequencing Platform"/>
            <consortium name="The Broad Institute Genome Sequencing Center for Infectious Disease"/>
            <person name="Earl A.M."/>
            <person name="Gilmore M.S."/>
            <person name="Lebreton F."/>
            <person name="Walker B."/>
            <person name="Young S.K."/>
            <person name="Zeng Q."/>
            <person name="Gargeya S."/>
            <person name="Fitzgerald M."/>
            <person name="Haas B."/>
            <person name="Abouelleil A."/>
            <person name="Alvarado L."/>
            <person name="Arachchi H.M."/>
            <person name="Berlin A.M."/>
            <person name="Chapman S.B."/>
            <person name="Dewar J."/>
            <person name="Goldberg J."/>
            <person name="Griggs A."/>
            <person name="Gujja S."/>
            <person name="Hansen M."/>
            <person name="Howarth C."/>
            <person name="Imamovic A."/>
            <person name="Larimer J."/>
            <person name="McCowan C."/>
            <person name="Murphy C."/>
            <person name="Neiman D."/>
            <person name="Pearson M."/>
            <person name="Priest M."/>
            <person name="Roberts A."/>
            <person name="Saif S."/>
            <person name="Shea T."/>
            <person name="Sisk P."/>
            <person name="Sykes S."/>
            <person name="Wortman J."/>
            <person name="Nusbaum C."/>
            <person name="Birren B."/>
        </authorList>
    </citation>
    <scope>NUCLEOTIDE SEQUENCE [LARGE SCALE GENOMIC DNA]</scope>
    <source>
        <strain evidence="2 4">ATCC BAA-383</strain>
    </source>
</reference>
<evidence type="ECO:0000313" key="5">
    <source>
        <dbReference type="Proteomes" id="UP000014157"/>
    </source>
</evidence>
<name>R2TP52_9ENTE</name>
<dbReference type="RefSeq" id="WP_010764718.1">
    <property type="nucleotide sequence ID" value="NZ_ASWB01000001.1"/>
</dbReference>
<evidence type="ECO:0000313" key="3">
    <source>
        <dbReference type="EMBL" id="EOT73543.1"/>
    </source>
</evidence>
<proteinExistence type="predicted"/>
<comment type="caution">
    <text evidence="2">The sequence shown here is derived from an EMBL/GenBank/DDBJ whole genome shotgun (WGS) entry which is preliminary data.</text>
</comment>
<evidence type="ECO:0000256" key="1">
    <source>
        <dbReference type="SAM" id="Phobius"/>
    </source>
</evidence>
<protein>
    <submittedName>
        <fullName evidence="2">Uncharacterized protein</fullName>
    </submittedName>
</protein>